<sequence length="475" mass="52749">MDEKTNQEINLKGSLPDEPPRRRMRWPKWHWTAVTSLVLLVAVFALGLWAVTENRAHARYQARMEDIYSKSFIDLIDAMGNLEVKLAKATVAITPQSATTTLADIYRQANISEENLGQLPANLGPMEEVSSFVNQLGDYCQMLSRKAADGQALTQEERDQLRTLWEQCNGMNGQLLALQKSLQQEQVRWSEVAFAPTLDGQEEYGAVVDGFSQLQNEATEYPALIYDGPFSDSRQNREPKGLGETGVSQEEAADIAAEFVTYLGAGELTLTVDSDGRIPYYGFDFQLEDERSGHIAITKMGGKPLLMNTTPTPQEDPTVDTERCKAAAVQFLEEKGFGDMQATYIQVYNGMVVVNCAAQQDGVTLYPDLVKVQVCCNDGRVLGLEAQNYWTEHVERELPAPEIAQEEAQDKVASFLTVETTRLALIPLDDGSEQLCWEIGGRASGNEFIVYINAQTGEDENSFLILDSEDGQMVL</sequence>
<evidence type="ECO:0000259" key="5">
    <source>
        <dbReference type="Pfam" id="PF20769"/>
    </source>
</evidence>
<evidence type="ECO:0000256" key="1">
    <source>
        <dbReference type="SAM" id="MobiDB-lite"/>
    </source>
</evidence>
<dbReference type="Proteomes" id="UP000654279">
    <property type="component" value="Unassembled WGS sequence"/>
</dbReference>
<evidence type="ECO:0000259" key="3">
    <source>
        <dbReference type="Pfam" id="PF03413"/>
    </source>
</evidence>
<keyword evidence="2" id="KW-0812">Transmembrane</keyword>
<evidence type="ECO:0000313" key="7">
    <source>
        <dbReference type="Proteomes" id="UP000654279"/>
    </source>
</evidence>
<evidence type="ECO:0000259" key="4">
    <source>
        <dbReference type="Pfam" id="PF14620"/>
    </source>
</evidence>
<evidence type="ECO:0000313" key="6">
    <source>
        <dbReference type="EMBL" id="MBC8528675.1"/>
    </source>
</evidence>
<comment type="caution">
    <text evidence="6">The sequence shown here is derived from an EMBL/GenBank/DDBJ whole genome shotgun (WGS) entry which is preliminary data.</text>
</comment>
<dbReference type="Pfam" id="PF14620">
    <property type="entry name" value="YPEB_PepSY1-2"/>
    <property type="match status" value="1"/>
</dbReference>
<dbReference type="Pfam" id="PF03413">
    <property type="entry name" value="PepSY"/>
    <property type="match status" value="1"/>
</dbReference>
<name>A0A926D1N8_9FIRM</name>
<evidence type="ECO:0000256" key="2">
    <source>
        <dbReference type="SAM" id="Phobius"/>
    </source>
</evidence>
<dbReference type="InterPro" id="IPR048402">
    <property type="entry name" value="YpeB_N"/>
</dbReference>
<feature type="domain" description="Sporulation protein YpeB N-terminal" evidence="5">
    <location>
        <begin position="58"/>
        <end position="191"/>
    </location>
</feature>
<protein>
    <submittedName>
        <fullName evidence="6">Germination protein YpeB</fullName>
    </submittedName>
</protein>
<keyword evidence="2" id="KW-0472">Membrane</keyword>
<feature type="domain" description="PepSY" evidence="3">
    <location>
        <begin position="403"/>
        <end position="458"/>
    </location>
</feature>
<dbReference type="AlphaFoldDB" id="A0A926D1N8"/>
<keyword evidence="2" id="KW-1133">Transmembrane helix</keyword>
<dbReference type="RefSeq" id="WP_249284652.1">
    <property type="nucleotide sequence ID" value="NZ_JACRSO010000001.1"/>
</dbReference>
<feature type="region of interest" description="Disordered" evidence="1">
    <location>
        <begin position="227"/>
        <end position="248"/>
    </location>
</feature>
<organism evidence="6 7">
    <name type="scientific">Luoshenia tenuis</name>
    <dbReference type="NCBI Taxonomy" id="2763654"/>
    <lineage>
        <taxon>Bacteria</taxon>
        <taxon>Bacillati</taxon>
        <taxon>Bacillota</taxon>
        <taxon>Clostridia</taxon>
        <taxon>Christensenellales</taxon>
        <taxon>Christensenellaceae</taxon>
        <taxon>Luoshenia</taxon>
    </lineage>
</organism>
<dbReference type="GO" id="GO:0009847">
    <property type="term" value="P:spore germination"/>
    <property type="evidence" value="ECO:0007669"/>
    <property type="project" value="InterPro"/>
</dbReference>
<dbReference type="InterPro" id="IPR014239">
    <property type="entry name" value="YpeB_PepSY1-2"/>
</dbReference>
<dbReference type="InterPro" id="IPR025711">
    <property type="entry name" value="PepSY"/>
</dbReference>
<feature type="domain" description="Sporulation protein YpeB PepSY1 and PepSY2" evidence="4">
    <location>
        <begin position="209"/>
        <end position="399"/>
    </location>
</feature>
<dbReference type="NCBIfam" id="TIGR02889">
    <property type="entry name" value="spore_YpeB"/>
    <property type="match status" value="1"/>
</dbReference>
<dbReference type="Pfam" id="PF20769">
    <property type="entry name" value="YPEB_N"/>
    <property type="match status" value="1"/>
</dbReference>
<accession>A0A926D1N8</accession>
<reference evidence="6" key="1">
    <citation type="submission" date="2020-08" db="EMBL/GenBank/DDBJ databases">
        <title>Genome public.</title>
        <authorList>
            <person name="Liu C."/>
            <person name="Sun Q."/>
        </authorList>
    </citation>
    <scope>NUCLEOTIDE SEQUENCE</scope>
    <source>
        <strain evidence="6">NSJ-44</strain>
    </source>
</reference>
<gene>
    <name evidence="6" type="primary">ypeB</name>
    <name evidence="6" type="ORF">H8699_04385</name>
</gene>
<proteinExistence type="predicted"/>
<feature type="transmembrane region" description="Helical" evidence="2">
    <location>
        <begin position="31"/>
        <end position="51"/>
    </location>
</feature>
<dbReference type="EMBL" id="JACRSO010000001">
    <property type="protein sequence ID" value="MBC8528675.1"/>
    <property type="molecule type" value="Genomic_DNA"/>
</dbReference>
<keyword evidence="7" id="KW-1185">Reference proteome</keyword>